<dbReference type="Pfam" id="PF13185">
    <property type="entry name" value="GAF_2"/>
    <property type="match status" value="1"/>
</dbReference>
<accession>A0ABT0HZJ3</accession>
<keyword evidence="4" id="KW-1185">Reference proteome</keyword>
<dbReference type="SUPFAM" id="SSF55781">
    <property type="entry name" value="GAF domain-like"/>
    <property type="match status" value="1"/>
</dbReference>
<evidence type="ECO:0000313" key="3">
    <source>
        <dbReference type="EMBL" id="MCK8624001.1"/>
    </source>
</evidence>
<evidence type="ECO:0000313" key="4">
    <source>
        <dbReference type="Proteomes" id="UP001522905"/>
    </source>
</evidence>
<dbReference type="Proteomes" id="UP001522905">
    <property type="component" value="Unassembled WGS sequence"/>
</dbReference>
<dbReference type="InterPro" id="IPR003018">
    <property type="entry name" value="GAF"/>
</dbReference>
<evidence type="ECO:0000256" key="1">
    <source>
        <dbReference type="ARBA" id="ARBA00038454"/>
    </source>
</evidence>
<comment type="similarity">
    <text evidence="1">Belongs to the free Met sulfoxide reductase family.</text>
</comment>
<feature type="domain" description="GAF" evidence="2">
    <location>
        <begin position="31"/>
        <end position="140"/>
    </location>
</feature>
<organism evidence="3 4">
    <name type="scientific">Apilactobacillus xinyiensis</name>
    <dbReference type="NCBI Taxonomy" id="2841032"/>
    <lineage>
        <taxon>Bacteria</taxon>
        <taxon>Bacillati</taxon>
        <taxon>Bacillota</taxon>
        <taxon>Bacilli</taxon>
        <taxon>Lactobacillales</taxon>
        <taxon>Lactobacillaceae</taxon>
        <taxon>Apilactobacillus</taxon>
    </lineage>
</organism>
<name>A0ABT0HZJ3_9LACO</name>
<gene>
    <name evidence="3" type="ORF">LNP07_00495</name>
</gene>
<sequence>MGKNILNEQLSALIKNEPDNLANMANTSAFLMQFIENINWAGFYRYAKENDELVLGPFQGKIACVHIKNGQGVCGTAFKKQKTQRINNVHKFPGHIACDAESMSEIVIPLGEFGVLDIDSPIENRFSTQNQLMIEELANTFIKTLTKH</sequence>
<reference evidence="3 4" key="1">
    <citation type="submission" date="2021-11" db="EMBL/GenBank/DDBJ databases">
        <title>Comparative genomics of bee honey and flower isolates.</title>
        <authorList>
            <person name="Bechtner J.D."/>
            <person name="Gallus M.K."/>
            <person name="Ehrmann M."/>
        </authorList>
    </citation>
    <scope>NUCLEOTIDE SEQUENCE [LARGE SCALE GENOMIC DNA]</scope>
    <source>
        <strain evidence="3 4">M161</strain>
    </source>
</reference>
<dbReference type="EMBL" id="JAJIAO010000001">
    <property type="protein sequence ID" value="MCK8624001.1"/>
    <property type="molecule type" value="Genomic_DNA"/>
</dbReference>
<dbReference type="PANTHER" id="PTHR21021">
    <property type="entry name" value="GAF/PUTATIVE CYTOSKELETAL PROTEIN"/>
    <property type="match status" value="1"/>
</dbReference>
<dbReference type="PANTHER" id="PTHR21021:SF15">
    <property type="entry name" value="FREE METHIONINE-R-SULFOXIDE REDUCTASE"/>
    <property type="match status" value="1"/>
</dbReference>
<comment type="caution">
    <text evidence="3">The sequence shown here is derived from an EMBL/GenBank/DDBJ whole genome shotgun (WGS) entry which is preliminary data.</text>
</comment>
<dbReference type="InterPro" id="IPR051330">
    <property type="entry name" value="Phosphatase_reg/MetRdx"/>
</dbReference>
<dbReference type="RefSeq" id="WP_248601360.1">
    <property type="nucleotide sequence ID" value="NZ_JAJIAO010000001.1"/>
</dbReference>
<proteinExistence type="inferred from homology"/>
<evidence type="ECO:0000259" key="2">
    <source>
        <dbReference type="Pfam" id="PF13185"/>
    </source>
</evidence>
<dbReference type="Gene3D" id="3.30.450.40">
    <property type="match status" value="1"/>
</dbReference>
<dbReference type="InterPro" id="IPR029016">
    <property type="entry name" value="GAF-like_dom_sf"/>
</dbReference>
<protein>
    <submittedName>
        <fullName evidence="3">GAF domain-containing protein</fullName>
    </submittedName>
</protein>